<evidence type="ECO:0000313" key="2">
    <source>
        <dbReference type="Proteomes" id="UP000250088"/>
    </source>
</evidence>
<proteinExistence type="predicted"/>
<sequence>MSDGTPEVAREHGVAVLEQPGTGIAPSKMGVRARWATGSSILGNAAEGVDISIEVCDRGPESHNTFLEYVP</sequence>
<dbReference type="RefSeq" id="WP_086889743.1">
    <property type="nucleotide sequence ID" value="NZ_CP019893.1"/>
</dbReference>
<dbReference type="GeneID" id="32895948"/>
<reference evidence="2" key="1">
    <citation type="submission" date="2017-02" db="EMBL/GenBank/DDBJ databases">
        <title>Natronthermophilus aegyptiacus gen. nov.,sp. nov., an aerobic, extremely halophilic alkalithermophilic archaeon isolated from the athalassohaline Wadi An Natrun, Egypt.</title>
        <authorList>
            <person name="Zhao B."/>
        </authorList>
    </citation>
    <scope>NUCLEOTIDE SEQUENCE [LARGE SCALE GENOMIC DNA]</scope>
    <source>
        <strain evidence="2">JW/NM-HA 15</strain>
    </source>
</reference>
<gene>
    <name evidence="1" type="ORF">B1756_17705</name>
</gene>
<organism evidence="1 2">
    <name type="scientific">Natrarchaeobaculum aegyptiacum</name>
    <dbReference type="NCBI Taxonomy" id="745377"/>
    <lineage>
        <taxon>Archaea</taxon>
        <taxon>Methanobacteriati</taxon>
        <taxon>Methanobacteriota</taxon>
        <taxon>Stenosarchaea group</taxon>
        <taxon>Halobacteria</taxon>
        <taxon>Halobacteriales</taxon>
        <taxon>Natrialbaceae</taxon>
        <taxon>Natrarchaeobaculum</taxon>
    </lineage>
</organism>
<dbReference type="Proteomes" id="UP000250088">
    <property type="component" value="Chromosome"/>
</dbReference>
<protein>
    <submittedName>
        <fullName evidence="1">Uncharacterized protein</fullName>
    </submittedName>
</protein>
<accession>A0A2Z2HWY0</accession>
<evidence type="ECO:0000313" key="1">
    <source>
        <dbReference type="EMBL" id="ARS91373.1"/>
    </source>
</evidence>
<keyword evidence="2" id="KW-1185">Reference proteome</keyword>
<dbReference type="AlphaFoldDB" id="A0A2Z2HWY0"/>
<dbReference type="EMBL" id="CP019893">
    <property type="protein sequence ID" value="ARS91373.1"/>
    <property type="molecule type" value="Genomic_DNA"/>
</dbReference>
<name>A0A2Z2HWY0_9EURY</name>
<dbReference type="KEGG" id="naj:B1756_17705"/>